<evidence type="ECO:0000256" key="5">
    <source>
        <dbReference type="RuleBase" id="RU003844"/>
    </source>
</evidence>
<sequence length="446" mass="50758">MKQFDRYKIYFLVISLWVFLCKFPSIRGDDHDDHEEERRLEPIRRRHISIQDSQLILFPGAMVEEMKPRPVLTAPLLLDGESDNNYRAPNVLRRVLSLLNNVRSGSDLTRFQLPPSFNLPKSQLQCYGESVYSSRGNLLSKCANGESPLERFLSVVAWSISTTRPLMFGVAPYNPILGETHHVSRSNLNVLLEQVSHHPPVTALHATDENDNIEMIWCHHPVSKFHGTYIETEVHGKRQLKLLNNRETYLMNSPKLVIKFLPLIGVDWLGDVTIKCEETGLTAVLFYKGNSILPRVANHRAIKGEIFMASSPSRTIYEINGHWDRIVTARDPSSGKSKVIYNAKEVLSEVKTPIVRESQGILPSESTVVWGDVSQAILDKCWEKAKEAKSAIEGRQREMVKERNSKAENWVPEHFTVSYSKESGWECQPNQKLVPPAPIIVPESFN</sequence>
<name>A0AAV1CUK8_OLDCO</name>
<protein>
    <submittedName>
        <fullName evidence="7">OLC1v1035939C1</fullName>
    </submittedName>
</protein>
<evidence type="ECO:0000256" key="4">
    <source>
        <dbReference type="ARBA" id="ARBA00023121"/>
    </source>
</evidence>
<dbReference type="PANTHER" id="PTHR10972">
    <property type="entry name" value="OXYSTEROL-BINDING PROTEIN-RELATED"/>
    <property type="match status" value="1"/>
</dbReference>
<dbReference type="PANTHER" id="PTHR10972:SF102">
    <property type="entry name" value="OXYSTEROL-BINDING PROTEIN"/>
    <property type="match status" value="1"/>
</dbReference>
<dbReference type="FunFam" id="2.40.160.120:FF:000011">
    <property type="entry name" value="Oxysterol-binding protein-related protein 4C"/>
    <property type="match status" value="1"/>
</dbReference>
<dbReference type="Gene3D" id="3.30.70.3490">
    <property type="match status" value="1"/>
</dbReference>
<keyword evidence="8" id="KW-1185">Reference proteome</keyword>
<dbReference type="GO" id="GO:0006869">
    <property type="term" value="P:lipid transport"/>
    <property type="evidence" value="ECO:0007669"/>
    <property type="project" value="UniProtKB-KW"/>
</dbReference>
<dbReference type="GO" id="GO:0032934">
    <property type="term" value="F:sterol binding"/>
    <property type="evidence" value="ECO:0007669"/>
    <property type="project" value="TreeGrafter"/>
</dbReference>
<evidence type="ECO:0000256" key="2">
    <source>
        <dbReference type="ARBA" id="ARBA00008842"/>
    </source>
</evidence>
<gene>
    <name evidence="7" type="ORF">OLC1_LOCUS9231</name>
</gene>
<dbReference type="Gene3D" id="2.40.160.120">
    <property type="match status" value="1"/>
</dbReference>
<accession>A0AAV1CUK8</accession>
<evidence type="ECO:0000256" key="1">
    <source>
        <dbReference type="ARBA" id="ARBA00003361"/>
    </source>
</evidence>
<evidence type="ECO:0000256" key="3">
    <source>
        <dbReference type="ARBA" id="ARBA00023055"/>
    </source>
</evidence>
<evidence type="ECO:0000313" key="7">
    <source>
        <dbReference type="EMBL" id="CAI9099157.1"/>
    </source>
</evidence>
<dbReference type="InterPro" id="IPR018494">
    <property type="entry name" value="Oxysterol-bd_CS"/>
</dbReference>
<evidence type="ECO:0000256" key="6">
    <source>
        <dbReference type="SAM" id="SignalP"/>
    </source>
</evidence>
<keyword evidence="4" id="KW-0446">Lipid-binding</keyword>
<dbReference type="FunFam" id="3.30.70.3490:FF:000007">
    <property type="entry name" value="Oxysterol-binding protein-related protein 4B"/>
    <property type="match status" value="1"/>
</dbReference>
<keyword evidence="3" id="KW-0813">Transport</keyword>
<dbReference type="InterPro" id="IPR037239">
    <property type="entry name" value="OSBP_sf"/>
</dbReference>
<comment type="function">
    <text evidence="1">May be involved in the transport of sterols.</text>
</comment>
<comment type="similarity">
    <text evidence="2 5">Belongs to the OSBP family.</text>
</comment>
<keyword evidence="3" id="KW-0445">Lipid transport</keyword>
<dbReference type="Pfam" id="PF01237">
    <property type="entry name" value="Oxysterol_BP"/>
    <property type="match status" value="1"/>
</dbReference>
<dbReference type="AlphaFoldDB" id="A0AAV1CUK8"/>
<feature type="chain" id="PRO_5043572598" evidence="6">
    <location>
        <begin position="29"/>
        <end position="446"/>
    </location>
</feature>
<reference evidence="7" key="1">
    <citation type="submission" date="2023-03" db="EMBL/GenBank/DDBJ databases">
        <authorList>
            <person name="Julca I."/>
        </authorList>
    </citation>
    <scope>NUCLEOTIDE SEQUENCE</scope>
</reference>
<proteinExistence type="inferred from homology"/>
<dbReference type="Proteomes" id="UP001161247">
    <property type="component" value="Chromosome 3"/>
</dbReference>
<dbReference type="GO" id="GO:0005829">
    <property type="term" value="C:cytosol"/>
    <property type="evidence" value="ECO:0007669"/>
    <property type="project" value="TreeGrafter"/>
</dbReference>
<feature type="signal peptide" evidence="6">
    <location>
        <begin position="1"/>
        <end position="28"/>
    </location>
</feature>
<dbReference type="InterPro" id="IPR000648">
    <property type="entry name" value="Oxysterol-bd"/>
</dbReference>
<evidence type="ECO:0000313" key="8">
    <source>
        <dbReference type="Proteomes" id="UP001161247"/>
    </source>
</evidence>
<organism evidence="7 8">
    <name type="scientific">Oldenlandia corymbosa var. corymbosa</name>
    <dbReference type="NCBI Taxonomy" id="529605"/>
    <lineage>
        <taxon>Eukaryota</taxon>
        <taxon>Viridiplantae</taxon>
        <taxon>Streptophyta</taxon>
        <taxon>Embryophyta</taxon>
        <taxon>Tracheophyta</taxon>
        <taxon>Spermatophyta</taxon>
        <taxon>Magnoliopsida</taxon>
        <taxon>eudicotyledons</taxon>
        <taxon>Gunneridae</taxon>
        <taxon>Pentapetalae</taxon>
        <taxon>asterids</taxon>
        <taxon>lamiids</taxon>
        <taxon>Gentianales</taxon>
        <taxon>Rubiaceae</taxon>
        <taxon>Rubioideae</taxon>
        <taxon>Spermacoceae</taxon>
        <taxon>Hedyotis-Oldenlandia complex</taxon>
        <taxon>Oldenlandia</taxon>
    </lineage>
</organism>
<dbReference type="EMBL" id="OX459120">
    <property type="protein sequence ID" value="CAI9099157.1"/>
    <property type="molecule type" value="Genomic_DNA"/>
</dbReference>
<dbReference type="GO" id="GO:0016020">
    <property type="term" value="C:membrane"/>
    <property type="evidence" value="ECO:0007669"/>
    <property type="project" value="TreeGrafter"/>
</dbReference>
<dbReference type="PROSITE" id="PS01013">
    <property type="entry name" value="OSBP"/>
    <property type="match status" value="1"/>
</dbReference>
<dbReference type="SUPFAM" id="SSF144000">
    <property type="entry name" value="Oxysterol-binding protein-like"/>
    <property type="match status" value="1"/>
</dbReference>
<keyword evidence="6" id="KW-0732">Signal</keyword>